<evidence type="ECO:0000313" key="2">
    <source>
        <dbReference type="Proteomes" id="UP000002964"/>
    </source>
</evidence>
<name>H8YWJ7_9GAMM</name>
<dbReference type="EMBL" id="JH603168">
    <property type="protein sequence ID" value="EIC22823.1"/>
    <property type="molecule type" value="Genomic_DNA"/>
</dbReference>
<evidence type="ECO:0000313" key="1">
    <source>
        <dbReference type="EMBL" id="EIC22823.1"/>
    </source>
</evidence>
<protein>
    <submittedName>
        <fullName evidence="1">Uncharacterized protein</fullName>
    </submittedName>
</protein>
<organism evidence="1 2">
    <name type="scientific">Thiorhodovibrio frisius</name>
    <dbReference type="NCBI Taxonomy" id="631362"/>
    <lineage>
        <taxon>Bacteria</taxon>
        <taxon>Pseudomonadati</taxon>
        <taxon>Pseudomonadota</taxon>
        <taxon>Gammaproteobacteria</taxon>
        <taxon>Chromatiales</taxon>
        <taxon>Chromatiaceae</taxon>
        <taxon>Thiorhodovibrio</taxon>
    </lineage>
</organism>
<reference evidence="2" key="1">
    <citation type="submission" date="2011-06" db="EMBL/GenBank/DDBJ databases">
        <authorList>
            <consortium name="US DOE Joint Genome Institute (JGI-PGF)"/>
            <person name="Lucas S."/>
            <person name="Han J."/>
            <person name="Lapidus A."/>
            <person name="Cheng J.-F."/>
            <person name="Goodwin L."/>
            <person name="Pitluck S."/>
            <person name="Peters L."/>
            <person name="Land M.L."/>
            <person name="Hauser L."/>
            <person name="Vogl K."/>
            <person name="Liu Z."/>
            <person name="Overmann J."/>
            <person name="Frigaard N.-U."/>
            <person name="Bryant D.A."/>
            <person name="Woyke T.J."/>
        </authorList>
    </citation>
    <scope>NUCLEOTIDE SEQUENCE [LARGE SCALE GENOMIC DNA]</scope>
    <source>
        <strain evidence="2">970</strain>
    </source>
</reference>
<gene>
    <name evidence="1" type="ORF">Thi970DRAFT_00458</name>
</gene>
<dbReference type="Proteomes" id="UP000002964">
    <property type="component" value="Unassembled WGS sequence"/>
</dbReference>
<keyword evidence="2" id="KW-1185">Reference proteome</keyword>
<reference evidence="1 2" key="2">
    <citation type="submission" date="2011-11" db="EMBL/GenBank/DDBJ databases">
        <authorList>
            <consortium name="US DOE Joint Genome Institute"/>
            <person name="Lucas S."/>
            <person name="Han J."/>
            <person name="Lapidus A."/>
            <person name="Cheng J.-F."/>
            <person name="Goodwin L."/>
            <person name="Pitluck S."/>
            <person name="Peters L."/>
            <person name="Ovchinnikova G."/>
            <person name="Zhang X."/>
            <person name="Detter J.C."/>
            <person name="Han C."/>
            <person name="Tapia R."/>
            <person name="Land M."/>
            <person name="Hauser L."/>
            <person name="Kyrpides N."/>
            <person name="Ivanova N."/>
            <person name="Pagani I."/>
            <person name="Vogl K."/>
            <person name="Liu Z."/>
            <person name="Overmann J."/>
            <person name="Frigaard N.-U."/>
            <person name="Bryant D."/>
            <person name="Woyke T."/>
        </authorList>
    </citation>
    <scope>NUCLEOTIDE SEQUENCE [LARGE SCALE GENOMIC DNA]</scope>
    <source>
        <strain evidence="1 2">970</strain>
    </source>
</reference>
<proteinExistence type="predicted"/>
<dbReference type="AlphaFoldDB" id="H8YWJ7"/>
<sequence length="31" mass="3196">MRPGPSGRLVLPKVVSAEALAKAANAEDSFL</sequence>
<accession>H8YWJ7</accession>
<dbReference type="HOGENOM" id="CLU_3398987_0_0_6"/>
<dbReference type="STRING" id="631362.Thi970DRAFT_00458"/>